<evidence type="ECO:0000256" key="1">
    <source>
        <dbReference type="SAM" id="MobiDB-lite"/>
    </source>
</evidence>
<feature type="region of interest" description="Disordered" evidence="1">
    <location>
        <begin position="308"/>
        <end position="329"/>
    </location>
</feature>
<sequence length="329" mass="36415">MEENRLSSLEGLPQAKRRDSSDAAHNDDPATSLLTNATPRIPSSYVSSLLPGDSELFHWTLNYPDMVVSEVDDCVSEVLPHAKKRTAPPVSYHNQKSGKTSLENQVFESSSLHRQILADRVQNSIENLRVFNEKLCNMVGLEGHGHGNSEGLPQAKKRREISQLPNDQDAKLGDSVPNLQVCNRDHQFGLGKLDVVISENLTSAIEGVVRGTSSGEGSSQWMSQITQESLTATLTPESPVSEGGESKCSEGKRSASTDDLKDLLSSLQFLLSVLKRNDEAQKISRAKTQALREKKEALRLERQQYKDKYKQQHVAEYSSSSVSQEKVRD</sequence>
<accession>A0A8T0GCB8</accession>
<protein>
    <submittedName>
        <fullName evidence="2">Uncharacterized protein</fullName>
    </submittedName>
</protein>
<gene>
    <name evidence="2" type="ORF">KC19_11G084100</name>
</gene>
<feature type="compositionally biased region" description="Polar residues" evidence="1">
    <location>
        <begin position="317"/>
        <end position="329"/>
    </location>
</feature>
<evidence type="ECO:0000313" key="3">
    <source>
        <dbReference type="Proteomes" id="UP000822688"/>
    </source>
</evidence>
<dbReference type="EMBL" id="CM026432">
    <property type="protein sequence ID" value="KAG0556851.1"/>
    <property type="molecule type" value="Genomic_DNA"/>
</dbReference>
<name>A0A8T0GCB8_CERPU</name>
<evidence type="ECO:0000313" key="2">
    <source>
        <dbReference type="EMBL" id="KAG0556851.1"/>
    </source>
</evidence>
<feature type="compositionally biased region" description="Basic and acidic residues" evidence="1">
    <location>
        <begin position="16"/>
        <end position="28"/>
    </location>
</feature>
<feature type="region of interest" description="Disordered" evidence="1">
    <location>
        <begin position="235"/>
        <end position="255"/>
    </location>
</feature>
<reference evidence="2 3" key="1">
    <citation type="submission" date="2020-06" db="EMBL/GenBank/DDBJ databases">
        <title>WGS assembly of Ceratodon purpureus strain R40.</title>
        <authorList>
            <person name="Carey S.B."/>
            <person name="Jenkins J."/>
            <person name="Shu S."/>
            <person name="Lovell J.T."/>
            <person name="Sreedasyam A."/>
            <person name="Maumus F."/>
            <person name="Tiley G.P."/>
            <person name="Fernandez-Pozo N."/>
            <person name="Barry K."/>
            <person name="Chen C."/>
            <person name="Wang M."/>
            <person name="Lipzen A."/>
            <person name="Daum C."/>
            <person name="Saski C.A."/>
            <person name="Payton A.C."/>
            <person name="Mcbreen J.C."/>
            <person name="Conrad R.E."/>
            <person name="Kollar L.M."/>
            <person name="Olsson S."/>
            <person name="Huttunen S."/>
            <person name="Landis J.B."/>
            <person name="Wickett N.J."/>
            <person name="Johnson M.G."/>
            <person name="Rensing S.A."/>
            <person name="Grimwood J."/>
            <person name="Schmutz J."/>
            <person name="Mcdaniel S.F."/>
        </authorList>
    </citation>
    <scope>NUCLEOTIDE SEQUENCE [LARGE SCALE GENOMIC DNA]</scope>
    <source>
        <strain evidence="2 3">R40</strain>
    </source>
</reference>
<dbReference type="AlphaFoldDB" id="A0A8T0GCB8"/>
<proteinExistence type="predicted"/>
<keyword evidence="3" id="KW-1185">Reference proteome</keyword>
<dbReference type="Proteomes" id="UP000822688">
    <property type="component" value="Chromosome 11"/>
</dbReference>
<feature type="compositionally biased region" description="Basic and acidic residues" evidence="1">
    <location>
        <begin position="244"/>
        <end position="255"/>
    </location>
</feature>
<comment type="caution">
    <text evidence="2">The sequence shown here is derived from an EMBL/GenBank/DDBJ whole genome shotgun (WGS) entry which is preliminary data.</text>
</comment>
<organism evidence="2 3">
    <name type="scientific">Ceratodon purpureus</name>
    <name type="common">Fire moss</name>
    <name type="synonym">Dicranum purpureum</name>
    <dbReference type="NCBI Taxonomy" id="3225"/>
    <lineage>
        <taxon>Eukaryota</taxon>
        <taxon>Viridiplantae</taxon>
        <taxon>Streptophyta</taxon>
        <taxon>Embryophyta</taxon>
        <taxon>Bryophyta</taxon>
        <taxon>Bryophytina</taxon>
        <taxon>Bryopsida</taxon>
        <taxon>Dicranidae</taxon>
        <taxon>Pseudoditrichales</taxon>
        <taxon>Ditrichaceae</taxon>
        <taxon>Ceratodon</taxon>
    </lineage>
</organism>
<feature type="region of interest" description="Disordered" evidence="1">
    <location>
        <begin position="1"/>
        <end position="38"/>
    </location>
</feature>